<accession>A0ABS4VU25</accession>
<dbReference type="InterPro" id="IPR001466">
    <property type="entry name" value="Beta-lactam-related"/>
</dbReference>
<proteinExistence type="predicted"/>
<evidence type="ECO:0000259" key="1">
    <source>
        <dbReference type="Pfam" id="PF00144"/>
    </source>
</evidence>
<evidence type="ECO:0000313" key="3">
    <source>
        <dbReference type="Proteomes" id="UP001519295"/>
    </source>
</evidence>
<reference evidence="2 3" key="1">
    <citation type="submission" date="2021-03" db="EMBL/GenBank/DDBJ databases">
        <title>Sequencing the genomes of 1000 actinobacteria strains.</title>
        <authorList>
            <person name="Klenk H.-P."/>
        </authorList>
    </citation>
    <scope>NUCLEOTIDE SEQUENCE [LARGE SCALE GENOMIC DNA]</scope>
    <source>
        <strain evidence="2 3">DSM 45256</strain>
    </source>
</reference>
<dbReference type="Proteomes" id="UP001519295">
    <property type="component" value="Unassembled WGS sequence"/>
</dbReference>
<dbReference type="Pfam" id="PF00144">
    <property type="entry name" value="Beta-lactamase"/>
    <property type="match status" value="1"/>
</dbReference>
<feature type="domain" description="Beta-lactamase-related" evidence="1">
    <location>
        <begin position="21"/>
        <end position="368"/>
    </location>
</feature>
<dbReference type="Gene3D" id="3.40.710.10">
    <property type="entry name" value="DD-peptidase/beta-lactamase superfamily"/>
    <property type="match status" value="1"/>
</dbReference>
<gene>
    <name evidence="2" type="ORF">JOF36_003097</name>
</gene>
<dbReference type="PANTHER" id="PTHR43319:SF3">
    <property type="entry name" value="BETA-LACTAMASE-RELATED DOMAIN-CONTAINING PROTEIN"/>
    <property type="match status" value="1"/>
</dbReference>
<sequence length="380" mass="40173">MTFDVDKVRDVAAAQLDGDPEAGAALCVYVDGTAVLDETWGVADAEAGTPYTARTLQIVQSMGKGVVGAAAALLVERGQLDPAARVASYWPEFGTPDKREITVAQLLSHQAGLIYLDDTMPLGLTTDREKLATALVAQAPAWEPGTRIGYSPQTVGNYADFLFEHASGHGFAELLRQINDALGTEMYVGLPAGQRHRAARVLGATGGSTADMPPELVAAFADPDSLQSRVMRNIPETLPDPMPAVNGEAIRDAFMPAANMFAGARDFARLYDGLSGALRGDDSTPWSREVVRMATTEVVRGVDAVILAETAFALAFQKPSSTYPLARSPRAFGHGGAGGSLAMADPDAGFALCWLPTRYGATHFDPRQTAVLDAVYSALD</sequence>
<name>A0ABS4VU25_9PSEU</name>
<evidence type="ECO:0000313" key="2">
    <source>
        <dbReference type="EMBL" id="MBP2367401.1"/>
    </source>
</evidence>
<dbReference type="InterPro" id="IPR012338">
    <property type="entry name" value="Beta-lactam/transpept-like"/>
</dbReference>
<dbReference type="InterPro" id="IPR052907">
    <property type="entry name" value="Beta-lactamase/esterase"/>
</dbReference>
<dbReference type="PANTHER" id="PTHR43319">
    <property type="entry name" value="BETA-LACTAMASE-RELATED"/>
    <property type="match status" value="1"/>
</dbReference>
<protein>
    <submittedName>
        <fullName evidence="2">CubicO group peptidase (Beta-lactamase class C family)</fullName>
    </submittedName>
</protein>
<comment type="caution">
    <text evidence="2">The sequence shown here is derived from an EMBL/GenBank/DDBJ whole genome shotgun (WGS) entry which is preliminary data.</text>
</comment>
<keyword evidence="3" id="KW-1185">Reference proteome</keyword>
<organism evidence="2 3">
    <name type="scientific">Pseudonocardia parietis</name>
    <dbReference type="NCBI Taxonomy" id="570936"/>
    <lineage>
        <taxon>Bacteria</taxon>
        <taxon>Bacillati</taxon>
        <taxon>Actinomycetota</taxon>
        <taxon>Actinomycetes</taxon>
        <taxon>Pseudonocardiales</taxon>
        <taxon>Pseudonocardiaceae</taxon>
        <taxon>Pseudonocardia</taxon>
    </lineage>
</organism>
<dbReference type="SUPFAM" id="SSF56601">
    <property type="entry name" value="beta-lactamase/transpeptidase-like"/>
    <property type="match status" value="1"/>
</dbReference>
<dbReference type="RefSeq" id="WP_210027534.1">
    <property type="nucleotide sequence ID" value="NZ_JAGINU010000001.1"/>
</dbReference>
<dbReference type="EMBL" id="JAGINU010000001">
    <property type="protein sequence ID" value="MBP2367401.1"/>
    <property type="molecule type" value="Genomic_DNA"/>
</dbReference>